<dbReference type="AlphaFoldDB" id="A0A2P6REP2"/>
<dbReference type="Gramene" id="PRQ44900">
    <property type="protein sequence ID" value="PRQ44900"/>
    <property type="gene ID" value="RchiOBHm_Chr3g0484291"/>
</dbReference>
<name>A0A2P6REP2_ROSCH</name>
<keyword evidence="2" id="KW-1185">Reference proteome</keyword>
<dbReference type="EMBL" id="PDCK01000041">
    <property type="protein sequence ID" value="PRQ44900.1"/>
    <property type="molecule type" value="Genomic_DNA"/>
</dbReference>
<accession>A0A2P6REP2</accession>
<evidence type="ECO:0000313" key="1">
    <source>
        <dbReference type="EMBL" id="PRQ44900.1"/>
    </source>
</evidence>
<organism evidence="1 2">
    <name type="scientific">Rosa chinensis</name>
    <name type="common">China rose</name>
    <dbReference type="NCBI Taxonomy" id="74649"/>
    <lineage>
        <taxon>Eukaryota</taxon>
        <taxon>Viridiplantae</taxon>
        <taxon>Streptophyta</taxon>
        <taxon>Embryophyta</taxon>
        <taxon>Tracheophyta</taxon>
        <taxon>Spermatophyta</taxon>
        <taxon>Magnoliopsida</taxon>
        <taxon>eudicotyledons</taxon>
        <taxon>Gunneridae</taxon>
        <taxon>Pentapetalae</taxon>
        <taxon>rosids</taxon>
        <taxon>fabids</taxon>
        <taxon>Rosales</taxon>
        <taxon>Rosaceae</taxon>
        <taxon>Rosoideae</taxon>
        <taxon>Rosoideae incertae sedis</taxon>
        <taxon>Rosa</taxon>
    </lineage>
</organism>
<sequence length="94" mass="10583">MIIYKLIIQQFGISYLTVLRMDSAAWNWTTLLKLLLELVSSRDQVVASLIACVVFLLLSASYASSSSSSSLSPRTLSSHLENRLKFIIQFNEKL</sequence>
<protein>
    <submittedName>
        <fullName evidence="1">Uncharacterized protein</fullName>
    </submittedName>
</protein>
<gene>
    <name evidence="1" type="ORF">RchiOBHm_Chr3g0484291</name>
</gene>
<dbReference type="Proteomes" id="UP000238479">
    <property type="component" value="Chromosome 3"/>
</dbReference>
<evidence type="ECO:0000313" key="2">
    <source>
        <dbReference type="Proteomes" id="UP000238479"/>
    </source>
</evidence>
<comment type="caution">
    <text evidence="1">The sequence shown here is derived from an EMBL/GenBank/DDBJ whole genome shotgun (WGS) entry which is preliminary data.</text>
</comment>
<reference evidence="1 2" key="1">
    <citation type="journal article" date="2018" name="Nat. Genet.">
        <title>The Rosa genome provides new insights in the design of modern roses.</title>
        <authorList>
            <person name="Bendahmane M."/>
        </authorList>
    </citation>
    <scope>NUCLEOTIDE SEQUENCE [LARGE SCALE GENOMIC DNA]</scope>
    <source>
        <strain evidence="2">cv. Old Blush</strain>
    </source>
</reference>
<proteinExistence type="predicted"/>